<proteinExistence type="predicted"/>
<comment type="caution">
    <text evidence="2">The sequence shown here is derived from an EMBL/GenBank/DDBJ whole genome shotgun (WGS) entry which is preliminary data.</text>
</comment>
<evidence type="ECO:0000256" key="1">
    <source>
        <dbReference type="SAM" id="SignalP"/>
    </source>
</evidence>
<dbReference type="RefSeq" id="WP_290357303.1">
    <property type="nucleotide sequence ID" value="NZ_JAUHHC010000001.1"/>
</dbReference>
<dbReference type="InterPro" id="IPR025737">
    <property type="entry name" value="FApF"/>
</dbReference>
<evidence type="ECO:0000313" key="2">
    <source>
        <dbReference type="EMBL" id="MDN3918979.1"/>
    </source>
</evidence>
<accession>A0ABT8DPW4</accession>
<feature type="signal peptide" evidence="1">
    <location>
        <begin position="1"/>
        <end position="28"/>
    </location>
</feature>
<name>A0ABT8DPW4_9BURK</name>
<keyword evidence="1" id="KW-0732">Signal</keyword>
<dbReference type="Proteomes" id="UP001228044">
    <property type="component" value="Unassembled WGS sequence"/>
</dbReference>
<sequence>MPLRLTSHPARHRCAATLLALLAGPAAAQELEPRAYSNLPTGLNFLIAAYAHSRGGLSTEPSLPVEDAHLQIDTALIAYARSLDLWGRSGKVDLIVPVSQLSGSALVAGQPREREVSGSGDPRLRLSMNFLGAPALSTKEFAGFQPDLVVGASVQVGIPIGQYDPSKLINLGTNRWSLKPDIGFSKTFDALTVDLTAGVTLFGHNDDYFGGQRLEQAPIYSIQTNISHAFAGGIWAALGATYYSGGRTTLNGVRKDDGLANTRVGLTLALPINRRHSIKFNASGGISTRTGTDFDTLGVAWQYRWGAGI</sequence>
<organism evidence="2 3">
    <name type="scientific">Roseateles violae</name>
    <dbReference type="NCBI Taxonomy" id="3058042"/>
    <lineage>
        <taxon>Bacteria</taxon>
        <taxon>Pseudomonadati</taxon>
        <taxon>Pseudomonadota</taxon>
        <taxon>Betaproteobacteria</taxon>
        <taxon>Burkholderiales</taxon>
        <taxon>Sphaerotilaceae</taxon>
        <taxon>Roseateles</taxon>
    </lineage>
</organism>
<gene>
    <name evidence="2" type="ORF">QWJ38_01685</name>
</gene>
<feature type="chain" id="PRO_5046509245" evidence="1">
    <location>
        <begin position="29"/>
        <end position="309"/>
    </location>
</feature>
<dbReference type="EMBL" id="JAUHHC010000001">
    <property type="protein sequence ID" value="MDN3918979.1"/>
    <property type="molecule type" value="Genomic_DNA"/>
</dbReference>
<dbReference type="Pfam" id="PF13557">
    <property type="entry name" value="Phenol_MetA_deg"/>
    <property type="match status" value="1"/>
</dbReference>
<evidence type="ECO:0000313" key="3">
    <source>
        <dbReference type="Proteomes" id="UP001228044"/>
    </source>
</evidence>
<keyword evidence="3" id="KW-1185">Reference proteome</keyword>
<protein>
    <submittedName>
        <fullName evidence="2">Transporter</fullName>
    </submittedName>
</protein>
<reference evidence="2 3" key="1">
    <citation type="submission" date="2023-06" db="EMBL/GenBank/DDBJ databases">
        <title>Pelomonas sp. PFR6 16S ribosomal RNA gene Genome sequencing and assembly.</title>
        <authorList>
            <person name="Woo H."/>
        </authorList>
    </citation>
    <scope>NUCLEOTIDE SEQUENCE [LARGE SCALE GENOMIC DNA]</scope>
    <source>
        <strain evidence="2 3">PFR6</strain>
    </source>
</reference>